<gene>
    <name evidence="1" type="ORF">PXEA_LOCUS6969</name>
</gene>
<dbReference type="AlphaFoldDB" id="A0A448WJT3"/>
<dbReference type="Proteomes" id="UP000784294">
    <property type="component" value="Unassembled WGS sequence"/>
</dbReference>
<sequence length="100" mass="11498">MLASFKAGQKLAMSAFKADSKPFEWKTSCPHLLLHRWPSHHFVFQTASDVWQATGLDSCQIGVRIRKWPVWWLQIWVQKKHKIGANCLQACPRIVVLLAS</sequence>
<keyword evidence="2" id="KW-1185">Reference proteome</keyword>
<protein>
    <submittedName>
        <fullName evidence="1">Uncharacterized protein</fullName>
    </submittedName>
</protein>
<accession>A0A448WJT3</accession>
<evidence type="ECO:0000313" key="1">
    <source>
        <dbReference type="EMBL" id="VEL13529.1"/>
    </source>
</evidence>
<name>A0A448WJT3_9PLAT</name>
<reference evidence="1" key="1">
    <citation type="submission" date="2018-11" db="EMBL/GenBank/DDBJ databases">
        <authorList>
            <consortium name="Pathogen Informatics"/>
        </authorList>
    </citation>
    <scope>NUCLEOTIDE SEQUENCE</scope>
</reference>
<proteinExistence type="predicted"/>
<organism evidence="1 2">
    <name type="scientific">Protopolystoma xenopodis</name>
    <dbReference type="NCBI Taxonomy" id="117903"/>
    <lineage>
        <taxon>Eukaryota</taxon>
        <taxon>Metazoa</taxon>
        <taxon>Spiralia</taxon>
        <taxon>Lophotrochozoa</taxon>
        <taxon>Platyhelminthes</taxon>
        <taxon>Monogenea</taxon>
        <taxon>Polyopisthocotylea</taxon>
        <taxon>Polystomatidea</taxon>
        <taxon>Polystomatidae</taxon>
        <taxon>Protopolystoma</taxon>
    </lineage>
</organism>
<dbReference type="EMBL" id="CAAALY010018053">
    <property type="protein sequence ID" value="VEL13529.1"/>
    <property type="molecule type" value="Genomic_DNA"/>
</dbReference>
<evidence type="ECO:0000313" key="2">
    <source>
        <dbReference type="Proteomes" id="UP000784294"/>
    </source>
</evidence>
<comment type="caution">
    <text evidence="1">The sequence shown here is derived from an EMBL/GenBank/DDBJ whole genome shotgun (WGS) entry which is preliminary data.</text>
</comment>